<dbReference type="InterPro" id="IPR011712">
    <property type="entry name" value="Sig_transdc_His_kin_sub3_dim/P"/>
</dbReference>
<keyword evidence="4" id="KW-0175">Coiled coil</keyword>
<name>A0ABV9EKQ1_9ACTN</name>
<feature type="transmembrane region" description="Helical" evidence="6">
    <location>
        <begin position="105"/>
        <end position="131"/>
    </location>
</feature>
<dbReference type="CDD" id="cd16917">
    <property type="entry name" value="HATPase_UhpB-NarQ-NarX-like"/>
    <property type="match status" value="1"/>
</dbReference>
<keyword evidence="3" id="KW-0902">Two-component regulatory system</keyword>
<evidence type="ECO:0000256" key="1">
    <source>
        <dbReference type="ARBA" id="ARBA00022679"/>
    </source>
</evidence>
<dbReference type="Gene3D" id="1.20.5.1930">
    <property type="match status" value="1"/>
</dbReference>
<feature type="transmembrane region" description="Helical" evidence="6">
    <location>
        <begin position="167"/>
        <end position="191"/>
    </location>
</feature>
<proteinExistence type="predicted"/>
<feature type="region of interest" description="Disordered" evidence="5">
    <location>
        <begin position="1"/>
        <end position="31"/>
    </location>
</feature>
<keyword evidence="6" id="KW-1133">Transmembrane helix</keyword>
<evidence type="ECO:0000256" key="4">
    <source>
        <dbReference type="SAM" id="Coils"/>
    </source>
</evidence>
<evidence type="ECO:0000256" key="2">
    <source>
        <dbReference type="ARBA" id="ARBA00022777"/>
    </source>
</evidence>
<feature type="transmembrane region" description="Helical" evidence="6">
    <location>
        <begin position="72"/>
        <end position="93"/>
    </location>
</feature>
<feature type="domain" description="Histidine kinase/HSP90-like ATPase" evidence="7">
    <location>
        <begin position="327"/>
        <end position="419"/>
    </location>
</feature>
<organism evidence="8 9">
    <name type="scientific">Sphaerisporangium corydalis</name>
    <dbReference type="NCBI Taxonomy" id="1441875"/>
    <lineage>
        <taxon>Bacteria</taxon>
        <taxon>Bacillati</taxon>
        <taxon>Actinomycetota</taxon>
        <taxon>Actinomycetes</taxon>
        <taxon>Streptosporangiales</taxon>
        <taxon>Streptosporangiaceae</taxon>
        <taxon>Sphaerisporangium</taxon>
    </lineage>
</organism>
<dbReference type="RefSeq" id="WP_262847699.1">
    <property type="nucleotide sequence ID" value="NZ_JANZYP010000066.1"/>
</dbReference>
<evidence type="ECO:0000256" key="5">
    <source>
        <dbReference type="SAM" id="MobiDB-lite"/>
    </source>
</evidence>
<protein>
    <submittedName>
        <fullName evidence="8">Sensor histidine kinase</fullName>
    </submittedName>
</protein>
<dbReference type="SUPFAM" id="SSF55874">
    <property type="entry name" value="ATPase domain of HSP90 chaperone/DNA topoisomerase II/histidine kinase"/>
    <property type="match status" value="1"/>
</dbReference>
<dbReference type="Proteomes" id="UP001595891">
    <property type="component" value="Unassembled WGS sequence"/>
</dbReference>
<feature type="transmembrane region" description="Helical" evidence="6">
    <location>
        <begin position="143"/>
        <end position="161"/>
    </location>
</feature>
<dbReference type="Gene3D" id="3.30.565.10">
    <property type="entry name" value="Histidine kinase-like ATPase, C-terminal domain"/>
    <property type="match status" value="1"/>
</dbReference>
<evidence type="ECO:0000256" key="6">
    <source>
        <dbReference type="SAM" id="Phobius"/>
    </source>
</evidence>
<dbReference type="InterPro" id="IPR017205">
    <property type="entry name" value="Sig_transdc_His_kinase_ChrS"/>
</dbReference>
<keyword evidence="6" id="KW-0472">Membrane</keyword>
<keyword evidence="2 8" id="KW-0418">Kinase</keyword>
<evidence type="ECO:0000259" key="7">
    <source>
        <dbReference type="SMART" id="SM00387"/>
    </source>
</evidence>
<keyword evidence="1" id="KW-0808">Transferase</keyword>
<dbReference type="InterPro" id="IPR003594">
    <property type="entry name" value="HATPase_dom"/>
</dbReference>
<feature type="transmembrane region" description="Helical" evidence="6">
    <location>
        <begin position="42"/>
        <end position="60"/>
    </location>
</feature>
<dbReference type="Pfam" id="PF02518">
    <property type="entry name" value="HATPase_c"/>
    <property type="match status" value="1"/>
</dbReference>
<dbReference type="GO" id="GO:0016301">
    <property type="term" value="F:kinase activity"/>
    <property type="evidence" value="ECO:0007669"/>
    <property type="project" value="UniProtKB-KW"/>
</dbReference>
<dbReference type="InterPro" id="IPR050482">
    <property type="entry name" value="Sensor_HK_TwoCompSys"/>
</dbReference>
<dbReference type="PIRSF" id="PIRSF037434">
    <property type="entry name" value="STHK_ChrS"/>
    <property type="match status" value="1"/>
</dbReference>
<dbReference type="PANTHER" id="PTHR24421">
    <property type="entry name" value="NITRATE/NITRITE SENSOR PROTEIN NARX-RELATED"/>
    <property type="match status" value="1"/>
</dbReference>
<comment type="caution">
    <text evidence="8">The sequence shown here is derived from an EMBL/GenBank/DDBJ whole genome shotgun (WGS) entry which is preliminary data.</text>
</comment>
<keyword evidence="6" id="KW-0812">Transmembrane</keyword>
<reference evidence="9" key="1">
    <citation type="journal article" date="2019" name="Int. J. Syst. Evol. Microbiol.">
        <title>The Global Catalogue of Microorganisms (GCM) 10K type strain sequencing project: providing services to taxonomists for standard genome sequencing and annotation.</title>
        <authorList>
            <consortium name="The Broad Institute Genomics Platform"/>
            <consortium name="The Broad Institute Genome Sequencing Center for Infectious Disease"/>
            <person name="Wu L."/>
            <person name="Ma J."/>
        </authorList>
    </citation>
    <scope>NUCLEOTIDE SEQUENCE [LARGE SCALE GENOMIC DNA]</scope>
    <source>
        <strain evidence="9">CCUG 49560</strain>
    </source>
</reference>
<dbReference type="SMART" id="SM00387">
    <property type="entry name" value="HATPase_c"/>
    <property type="match status" value="1"/>
</dbReference>
<evidence type="ECO:0000256" key="3">
    <source>
        <dbReference type="ARBA" id="ARBA00023012"/>
    </source>
</evidence>
<sequence>MPDDVPLEEPPRRMSPTGGSPPRAFRARRRSTDPDDHAWEAFRGWEILFLTAFLVTVVLVMIDGTPRPGGKVVAVILLVVCAAAYLAAGRPAITGEHHDLRAGLVYAAVIAAAFIPATIIAPASSFALFALCPQAFMLLESGWALAAVLLLNTAPAIRFVIGPEVDPAAVLGFLATSAMAVTFAMVFGPWVTRIIHQSAGRAELIEELSASRAEVERLSRERGALAERERLAGEIHDTLAQGFTSVIMLIQAAEAQDDPARHLALAMRTAREGLGEARGLIAALSPAPLDGSTLDEALGRIAARLGEEFGMPVTFTTSGVSRALPPALEVVLIRASQEGLANVRKHAAASRASVALKYGGHEVVLRVRDDGKGFGTPPPAGGYGLRAMRARVEQAGGSLDVRGGPDGGTELTVRLPWKEGLA</sequence>
<gene>
    <name evidence="8" type="ORF">ACFO8L_24330</name>
</gene>
<evidence type="ECO:0000313" key="9">
    <source>
        <dbReference type="Proteomes" id="UP001595891"/>
    </source>
</evidence>
<dbReference type="PANTHER" id="PTHR24421:SF62">
    <property type="entry name" value="SENSORY TRANSDUCTION HISTIDINE KINASE"/>
    <property type="match status" value="1"/>
</dbReference>
<dbReference type="InterPro" id="IPR036890">
    <property type="entry name" value="HATPase_C_sf"/>
</dbReference>
<dbReference type="EMBL" id="JBHSFN010000015">
    <property type="protein sequence ID" value="MFC4589240.1"/>
    <property type="molecule type" value="Genomic_DNA"/>
</dbReference>
<evidence type="ECO:0000313" key="8">
    <source>
        <dbReference type="EMBL" id="MFC4589240.1"/>
    </source>
</evidence>
<dbReference type="Pfam" id="PF07730">
    <property type="entry name" value="HisKA_3"/>
    <property type="match status" value="1"/>
</dbReference>
<feature type="coiled-coil region" evidence="4">
    <location>
        <begin position="201"/>
        <end position="228"/>
    </location>
</feature>
<keyword evidence="9" id="KW-1185">Reference proteome</keyword>
<accession>A0ABV9EKQ1</accession>